<name>A0A1P8WC39_9PLAN</name>
<feature type="domain" description="3-hydroxyacyl-CoA dehydrogenase NAD binding" evidence="5">
    <location>
        <begin position="5"/>
        <end position="179"/>
    </location>
</feature>
<dbReference type="InterPro" id="IPR013328">
    <property type="entry name" value="6PGD_dom2"/>
</dbReference>
<dbReference type="GO" id="GO:0070403">
    <property type="term" value="F:NAD+ binding"/>
    <property type="evidence" value="ECO:0007669"/>
    <property type="project" value="InterPro"/>
</dbReference>
<dbReference type="SUPFAM" id="SSF51735">
    <property type="entry name" value="NAD(P)-binding Rossmann-fold domains"/>
    <property type="match status" value="1"/>
</dbReference>
<feature type="chain" id="PRO_5013201914" evidence="3">
    <location>
        <begin position="24"/>
        <end position="308"/>
    </location>
</feature>
<evidence type="ECO:0000313" key="7">
    <source>
        <dbReference type="Proteomes" id="UP000187735"/>
    </source>
</evidence>
<gene>
    <name evidence="6" type="primary">lcdH</name>
    <name evidence="6" type="ORF">Fuma_01191</name>
</gene>
<dbReference type="PANTHER" id="PTHR48075">
    <property type="entry name" value="3-HYDROXYACYL-COA DEHYDROGENASE FAMILY PROTEIN"/>
    <property type="match status" value="1"/>
</dbReference>
<feature type="domain" description="3-hydroxyacyl-CoA dehydrogenase C-terminal" evidence="4">
    <location>
        <begin position="184"/>
        <end position="237"/>
    </location>
</feature>
<sequence length="308" mass="32737" precursor="true">MSKGKVGVIGAGVIGLSWSAAFAASGYNVVVSDPRDDLQDALDKFIPMFVPQVPGFDGDVAEAVARVKPASSLANAVEGAVAVQENGPETPDFKQTIFAQLEEVAPTDCLFLSSSSGIPPAVQGEKLKDPNRIVIGHPFNPPHILPLVEVVGSENTPEDLVNRTLGFYNDLGKKAVRLHKAVPGFVANRLQFVLVDEAVRLVEQGVVSVKELDEIVEASLGIRWASIGPLLAGNFGGGPGGLRHILEHVFSALAKGMGREVYSSELVEKLGQQCDEAYPQDKLGQLAAVRDARQSAIIADHQKHPLNT</sequence>
<dbReference type="GO" id="GO:0050104">
    <property type="term" value="F:L-gulonate 3-dehydrogenase activity"/>
    <property type="evidence" value="ECO:0007669"/>
    <property type="project" value="TreeGrafter"/>
</dbReference>
<evidence type="ECO:0000256" key="2">
    <source>
        <dbReference type="ARBA" id="ARBA00023002"/>
    </source>
</evidence>
<dbReference type="GO" id="GO:0047728">
    <property type="term" value="F:carnitine 3-dehydrogenase activity"/>
    <property type="evidence" value="ECO:0007669"/>
    <property type="project" value="UniProtKB-EC"/>
</dbReference>
<dbReference type="Pfam" id="PF00725">
    <property type="entry name" value="3HCDH"/>
    <property type="match status" value="1"/>
</dbReference>
<dbReference type="Gene3D" id="3.40.50.720">
    <property type="entry name" value="NAD(P)-binding Rossmann-like Domain"/>
    <property type="match status" value="1"/>
</dbReference>
<dbReference type="Gene3D" id="1.10.1040.10">
    <property type="entry name" value="N-(1-d-carboxylethyl)-l-norvaline Dehydrogenase, domain 2"/>
    <property type="match status" value="1"/>
</dbReference>
<evidence type="ECO:0000259" key="5">
    <source>
        <dbReference type="Pfam" id="PF02737"/>
    </source>
</evidence>
<reference evidence="6 7" key="1">
    <citation type="journal article" date="2016" name="Front. Microbiol.">
        <title>Fuerstia marisgermanicae gen. nov., sp. nov., an Unusual Member of the Phylum Planctomycetes from the German Wadden Sea.</title>
        <authorList>
            <person name="Kohn T."/>
            <person name="Heuer A."/>
            <person name="Jogler M."/>
            <person name="Vollmers J."/>
            <person name="Boedeker C."/>
            <person name="Bunk B."/>
            <person name="Rast P."/>
            <person name="Borchert D."/>
            <person name="Glockner I."/>
            <person name="Freese H.M."/>
            <person name="Klenk H.P."/>
            <person name="Overmann J."/>
            <person name="Kaster A.K."/>
            <person name="Rohde M."/>
            <person name="Wiegand S."/>
            <person name="Jogler C."/>
        </authorList>
    </citation>
    <scope>NUCLEOTIDE SEQUENCE [LARGE SCALE GENOMIC DNA]</scope>
    <source>
        <strain evidence="6 7">NH11</strain>
    </source>
</reference>
<keyword evidence="2 6" id="KW-0560">Oxidoreductase</keyword>
<evidence type="ECO:0000256" key="3">
    <source>
        <dbReference type="SAM" id="SignalP"/>
    </source>
</evidence>
<dbReference type="GO" id="GO:0006631">
    <property type="term" value="P:fatty acid metabolic process"/>
    <property type="evidence" value="ECO:0007669"/>
    <property type="project" value="InterPro"/>
</dbReference>
<dbReference type="PANTHER" id="PTHR48075:SF1">
    <property type="entry name" value="LAMBDA-CRYSTALLIN HOMOLOG"/>
    <property type="match status" value="1"/>
</dbReference>
<dbReference type="SUPFAM" id="SSF48179">
    <property type="entry name" value="6-phosphogluconate dehydrogenase C-terminal domain-like"/>
    <property type="match status" value="1"/>
</dbReference>
<dbReference type="AlphaFoldDB" id="A0A1P8WC39"/>
<dbReference type="EC" id="1.1.1.108" evidence="6"/>
<evidence type="ECO:0000313" key="6">
    <source>
        <dbReference type="EMBL" id="APZ91602.1"/>
    </source>
</evidence>
<feature type="signal peptide" evidence="3">
    <location>
        <begin position="1"/>
        <end position="23"/>
    </location>
</feature>
<dbReference type="Proteomes" id="UP000187735">
    <property type="component" value="Chromosome"/>
</dbReference>
<dbReference type="InterPro" id="IPR008927">
    <property type="entry name" value="6-PGluconate_DH-like_C_sf"/>
</dbReference>
<evidence type="ECO:0000259" key="4">
    <source>
        <dbReference type="Pfam" id="PF00725"/>
    </source>
</evidence>
<evidence type="ECO:0000256" key="1">
    <source>
        <dbReference type="ARBA" id="ARBA00009463"/>
    </source>
</evidence>
<proteinExistence type="inferred from homology"/>
<protein>
    <submittedName>
        <fullName evidence="6">L-carnitine dehydrogenase</fullName>
        <ecNumber evidence="6">1.1.1.108</ecNumber>
    </submittedName>
</protein>
<dbReference type="KEGG" id="fmr:Fuma_01191"/>
<dbReference type="OrthoDB" id="9771883at2"/>
<dbReference type="InterPro" id="IPR006108">
    <property type="entry name" value="3HC_DH_C"/>
</dbReference>
<dbReference type="InterPro" id="IPR036291">
    <property type="entry name" value="NAD(P)-bd_dom_sf"/>
</dbReference>
<keyword evidence="7" id="KW-1185">Reference proteome</keyword>
<dbReference type="EMBL" id="CP017641">
    <property type="protein sequence ID" value="APZ91602.1"/>
    <property type="molecule type" value="Genomic_DNA"/>
</dbReference>
<comment type="similarity">
    <text evidence="1">Belongs to the 3-hydroxyacyl-CoA dehydrogenase family.</text>
</comment>
<dbReference type="STRING" id="1891926.Fuma_01191"/>
<accession>A0A1P8WC39</accession>
<dbReference type="Pfam" id="PF02737">
    <property type="entry name" value="3HCDH_N"/>
    <property type="match status" value="1"/>
</dbReference>
<dbReference type="RefSeq" id="WP_077023334.1">
    <property type="nucleotide sequence ID" value="NZ_CP017641.1"/>
</dbReference>
<organism evidence="6 7">
    <name type="scientific">Fuerstiella marisgermanici</name>
    <dbReference type="NCBI Taxonomy" id="1891926"/>
    <lineage>
        <taxon>Bacteria</taxon>
        <taxon>Pseudomonadati</taxon>
        <taxon>Planctomycetota</taxon>
        <taxon>Planctomycetia</taxon>
        <taxon>Planctomycetales</taxon>
        <taxon>Planctomycetaceae</taxon>
        <taxon>Fuerstiella</taxon>
    </lineage>
</organism>
<dbReference type="InterPro" id="IPR006176">
    <property type="entry name" value="3-OHacyl-CoA_DH_NAD-bd"/>
</dbReference>
<keyword evidence="3" id="KW-0732">Signal</keyword>